<reference evidence="2 3" key="1">
    <citation type="submission" date="2019-11" db="EMBL/GenBank/DDBJ databases">
        <title>Spirosoma endbachense sp. nov., isolated from a natural salt meadow.</title>
        <authorList>
            <person name="Rojas J."/>
            <person name="Ambika Manirajan B."/>
            <person name="Ratering S."/>
            <person name="Suarez C."/>
            <person name="Geissler-Plaum R."/>
            <person name="Schnell S."/>
        </authorList>
    </citation>
    <scope>NUCLEOTIDE SEQUENCE [LARGE SCALE GENOMIC DNA]</scope>
    <source>
        <strain evidence="2 3">I-24</strain>
    </source>
</reference>
<evidence type="ECO:0000313" key="2">
    <source>
        <dbReference type="EMBL" id="QHV95590.1"/>
    </source>
</evidence>
<name>A0A6P1VUD9_9BACT</name>
<dbReference type="InterPro" id="IPR018899">
    <property type="entry name" value="Conjug_transposon_Tra0"/>
</dbReference>
<evidence type="ECO:0000313" key="3">
    <source>
        <dbReference type="Proteomes" id="UP000464577"/>
    </source>
</evidence>
<proteinExistence type="predicted"/>
<accession>A0A6P1VUD9</accession>
<evidence type="ECO:0008006" key="4">
    <source>
        <dbReference type="Google" id="ProtNLM"/>
    </source>
</evidence>
<evidence type="ECO:0000256" key="1">
    <source>
        <dbReference type="SAM" id="SignalP"/>
    </source>
</evidence>
<protein>
    <recommendedName>
        <fullName evidence="4">Conjugal transfer protein TraO</fullName>
    </recommendedName>
</protein>
<keyword evidence="3" id="KW-1185">Reference proteome</keyword>
<feature type="signal peptide" evidence="1">
    <location>
        <begin position="1"/>
        <end position="21"/>
    </location>
</feature>
<gene>
    <name evidence="2" type="ORF">GJR95_11500</name>
</gene>
<keyword evidence="1" id="KW-0732">Signal</keyword>
<organism evidence="2 3">
    <name type="scientific">Spirosoma endbachense</name>
    <dbReference type="NCBI Taxonomy" id="2666025"/>
    <lineage>
        <taxon>Bacteria</taxon>
        <taxon>Pseudomonadati</taxon>
        <taxon>Bacteroidota</taxon>
        <taxon>Cytophagia</taxon>
        <taxon>Cytophagales</taxon>
        <taxon>Cytophagaceae</taxon>
        <taxon>Spirosoma</taxon>
    </lineage>
</organism>
<dbReference type="RefSeq" id="WP_162385999.1">
    <property type="nucleotide sequence ID" value="NZ_CP045997.1"/>
</dbReference>
<dbReference type="AlphaFoldDB" id="A0A6P1VUD9"/>
<dbReference type="Proteomes" id="UP000464577">
    <property type="component" value="Chromosome"/>
</dbReference>
<dbReference type="EMBL" id="CP045997">
    <property type="protein sequence ID" value="QHV95590.1"/>
    <property type="molecule type" value="Genomic_DNA"/>
</dbReference>
<feature type="chain" id="PRO_5026839929" description="Conjugal transfer protein TraO" evidence="1">
    <location>
        <begin position="22"/>
        <end position="196"/>
    </location>
</feature>
<dbReference type="Pfam" id="PF10626">
    <property type="entry name" value="TraO"/>
    <property type="match status" value="1"/>
</dbReference>
<dbReference type="KEGG" id="senf:GJR95_11500"/>
<sequence>MKTIQIALLFASLLVVRQASAQRHIKGQTAVSCVVGIVDNIPHIASPHAPDSGYMGAVDYVWYRKNERYWKASFTYMRKYYEAQTRPQPLVEHYWLAVEYVPCGFYTTHRWLYVAPTVGLYVGYESVNRNQSNIAEGIIQNKSTGAIGPQLGLEAEAYVGPALALVGGVTERYIPFSEVSTFRTTGYLGIRYCFFR</sequence>